<dbReference type="EnsemblPlants" id="AET2Gv20263100.8">
    <property type="protein sequence ID" value="AET2Gv20263100.8"/>
    <property type="gene ID" value="AET2Gv20263100"/>
</dbReference>
<reference evidence="2" key="4">
    <citation type="submission" date="2019-03" db="UniProtKB">
        <authorList>
            <consortium name="EnsemblPlants"/>
        </authorList>
    </citation>
    <scope>IDENTIFICATION</scope>
</reference>
<evidence type="ECO:0000256" key="1">
    <source>
        <dbReference type="SAM" id="MobiDB-lite"/>
    </source>
</evidence>
<reference evidence="2" key="5">
    <citation type="journal article" date="2021" name="G3 (Bethesda)">
        <title>Aegilops tauschii genome assembly Aet v5.0 features greater sequence contiguity and improved annotation.</title>
        <authorList>
            <person name="Wang L."/>
            <person name="Zhu T."/>
            <person name="Rodriguez J.C."/>
            <person name="Deal K.R."/>
            <person name="Dubcovsky J."/>
            <person name="McGuire P.E."/>
            <person name="Lux T."/>
            <person name="Spannagl M."/>
            <person name="Mayer K.F.X."/>
            <person name="Baldrich P."/>
            <person name="Meyers B.C."/>
            <person name="Huo N."/>
            <person name="Gu Y.Q."/>
            <person name="Zhou H."/>
            <person name="Devos K.M."/>
            <person name="Bennetzen J.L."/>
            <person name="Unver T."/>
            <person name="Budak H."/>
            <person name="Gulick P.J."/>
            <person name="Galiba G."/>
            <person name="Kalapos B."/>
            <person name="Nelson D.R."/>
            <person name="Li P."/>
            <person name="You F.M."/>
            <person name="Luo M.C."/>
            <person name="Dvorak J."/>
        </authorList>
    </citation>
    <scope>NUCLEOTIDE SEQUENCE [LARGE SCALE GENOMIC DNA]</scope>
    <source>
        <strain evidence="2">cv. AL8/78</strain>
    </source>
</reference>
<dbReference type="Proteomes" id="UP000015105">
    <property type="component" value="Chromosome 2D"/>
</dbReference>
<evidence type="ECO:0000313" key="2">
    <source>
        <dbReference type="EnsemblPlants" id="AET2Gv20263100.8"/>
    </source>
</evidence>
<organism evidence="2 3">
    <name type="scientific">Aegilops tauschii subsp. strangulata</name>
    <name type="common">Goatgrass</name>
    <dbReference type="NCBI Taxonomy" id="200361"/>
    <lineage>
        <taxon>Eukaryota</taxon>
        <taxon>Viridiplantae</taxon>
        <taxon>Streptophyta</taxon>
        <taxon>Embryophyta</taxon>
        <taxon>Tracheophyta</taxon>
        <taxon>Spermatophyta</taxon>
        <taxon>Magnoliopsida</taxon>
        <taxon>Liliopsida</taxon>
        <taxon>Poales</taxon>
        <taxon>Poaceae</taxon>
        <taxon>BOP clade</taxon>
        <taxon>Pooideae</taxon>
        <taxon>Triticodae</taxon>
        <taxon>Triticeae</taxon>
        <taxon>Triticinae</taxon>
        <taxon>Aegilops</taxon>
    </lineage>
</organism>
<protein>
    <submittedName>
        <fullName evidence="2">Uncharacterized protein</fullName>
    </submittedName>
</protein>
<reference evidence="3" key="2">
    <citation type="journal article" date="2017" name="Nat. Plants">
        <title>The Aegilops tauschii genome reveals multiple impacts of transposons.</title>
        <authorList>
            <person name="Zhao G."/>
            <person name="Zou C."/>
            <person name="Li K."/>
            <person name="Wang K."/>
            <person name="Li T."/>
            <person name="Gao L."/>
            <person name="Zhang X."/>
            <person name="Wang H."/>
            <person name="Yang Z."/>
            <person name="Liu X."/>
            <person name="Jiang W."/>
            <person name="Mao L."/>
            <person name="Kong X."/>
            <person name="Jiao Y."/>
            <person name="Jia J."/>
        </authorList>
    </citation>
    <scope>NUCLEOTIDE SEQUENCE [LARGE SCALE GENOMIC DNA]</scope>
    <source>
        <strain evidence="3">cv. AL8/78</strain>
    </source>
</reference>
<name>A0A453AUN2_AEGTS</name>
<reference evidence="3" key="1">
    <citation type="journal article" date="2014" name="Science">
        <title>Ancient hybridizations among the ancestral genomes of bread wheat.</title>
        <authorList>
            <consortium name="International Wheat Genome Sequencing Consortium,"/>
            <person name="Marcussen T."/>
            <person name="Sandve S.R."/>
            <person name="Heier L."/>
            <person name="Spannagl M."/>
            <person name="Pfeifer M."/>
            <person name="Jakobsen K.S."/>
            <person name="Wulff B.B."/>
            <person name="Steuernagel B."/>
            <person name="Mayer K.F."/>
            <person name="Olsen O.A."/>
        </authorList>
    </citation>
    <scope>NUCLEOTIDE SEQUENCE [LARGE SCALE GENOMIC DNA]</scope>
    <source>
        <strain evidence="3">cv. AL8/78</strain>
    </source>
</reference>
<keyword evidence="3" id="KW-1185">Reference proteome</keyword>
<reference evidence="2" key="3">
    <citation type="journal article" date="2017" name="Nature">
        <title>Genome sequence of the progenitor of the wheat D genome Aegilops tauschii.</title>
        <authorList>
            <person name="Luo M.C."/>
            <person name="Gu Y.Q."/>
            <person name="Puiu D."/>
            <person name="Wang H."/>
            <person name="Twardziok S.O."/>
            <person name="Deal K.R."/>
            <person name="Huo N."/>
            <person name="Zhu T."/>
            <person name="Wang L."/>
            <person name="Wang Y."/>
            <person name="McGuire P.E."/>
            <person name="Liu S."/>
            <person name="Long H."/>
            <person name="Ramasamy R.K."/>
            <person name="Rodriguez J.C."/>
            <person name="Van S.L."/>
            <person name="Yuan L."/>
            <person name="Wang Z."/>
            <person name="Xia Z."/>
            <person name="Xiao L."/>
            <person name="Anderson O.D."/>
            <person name="Ouyang S."/>
            <person name="Liang Y."/>
            <person name="Zimin A.V."/>
            <person name="Pertea G."/>
            <person name="Qi P."/>
            <person name="Bennetzen J.L."/>
            <person name="Dai X."/>
            <person name="Dawson M.W."/>
            <person name="Muller H.G."/>
            <person name="Kugler K."/>
            <person name="Rivarola-Duarte L."/>
            <person name="Spannagl M."/>
            <person name="Mayer K.F.X."/>
            <person name="Lu F.H."/>
            <person name="Bevan M.W."/>
            <person name="Leroy P."/>
            <person name="Li P."/>
            <person name="You F.M."/>
            <person name="Sun Q."/>
            <person name="Liu Z."/>
            <person name="Lyons E."/>
            <person name="Wicker T."/>
            <person name="Salzberg S.L."/>
            <person name="Devos K.M."/>
            <person name="Dvorak J."/>
        </authorList>
    </citation>
    <scope>NUCLEOTIDE SEQUENCE [LARGE SCALE GENOMIC DNA]</scope>
    <source>
        <strain evidence="2">cv. AL8/78</strain>
    </source>
</reference>
<proteinExistence type="predicted"/>
<evidence type="ECO:0000313" key="3">
    <source>
        <dbReference type="Proteomes" id="UP000015105"/>
    </source>
</evidence>
<accession>A0A453AUN2</accession>
<dbReference type="AlphaFoldDB" id="A0A453AUN2"/>
<feature type="region of interest" description="Disordered" evidence="1">
    <location>
        <begin position="80"/>
        <end position="104"/>
    </location>
</feature>
<sequence>MLPSSSGGLTRFSTLHRPGLRYGMCFLSPRFRPCYIHRPRHPHSNSNLAQVPRHGRRSRPVLLCVLAGCQGEAHLLPKDVPTGLREDKLEPLSSHGHTPSRVYV</sequence>
<dbReference type="Gramene" id="AET2Gv20263100.8">
    <property type="protein sequence ID" value="AET2Gv20263100.8"/>
    <property type="gene ID" value="AET2Gv20263100"/>
</dbReference>